<dbReference type="Gene3D" id="3.40.630.10">
    <property type="entry name" value="Zn peptidases"/>
    <property type="match status" value="1"/>
</dbReference>
<evidence type="ECO:0000259" key="4">
    <source>
        <dbReference type="Pfam" id="PF07687"/>
    </source>
</evidence>
<evidence type="ECO:0000256" key="2">
    <source>
        <dbReference type="ARBA" id="ARBA00022723"/>
    </source>
</evidence>
<dbReference type="PANTHER" id="PTHR43270:SF12">
    <property type="entry name" value="SUCCINYL-DIAMINOPIMELATE DESUCCINYLASE"/>
    <property type="match status" value="1"/>
</dbReference>
<dbReference type="InterPro" id="IPR051458">
    <property type="entry name" value="Cyt/Met_Dipeptidase"/>
</dbReference>
<accession>A0A832A083</accession>
<keyword evidence="1" id="KW-0645">Protease</keyword>
<evidence type="ECO:0000313" key="5">
    <source>
        <dbReference type="EMBL" id="HFK96840.1"/>
    </source>
</evidence>
<protein>
    <submittedName>
        <fullName evidence="5">Dipeptidase</fullName>
    </submittedName>
</protein>
<dbReference type="GO" id="GO:0008233">
    <property type="term" value="F:peptidase activity"/>
    <property type="evidence" value="ECO:0007669"/>
    <property type="project" value="UniProtKB-KW"/>
</dbReference>
<organism evidence="5">
    <name type="scientific">Desulfacinum infernum</name>
    <dbReference type="NCBI Taxonomy" id="35837"/>
    <lineage>
        <taxon>Bacteria</taxon>
        <taxon>Pseudomonadati</taxon>
        <taxon>Thermodesulfobacteriota</taxon>
        <taxon>Syntrophobacteria</taxon>
        <taxon>Syntrophobacterales</taxon>
        <taxon>Syntrophobacteraceae</taxon>
        <taxon>Desulfacinum</taxon>
    </lineage>
</organism>
<dbReference type="Pfam" id="PF01546">
    <property type="entry name" value="Peptidase_M20"/>
    <property type="match status" value="1"/>
</dbReference>
<dbReference type="GO" id="GO:0006508">
    <property type="term" value="P:proteolysis"/>
    <property type="evidence" value="ECO:0007669"/>
    <property type="project" value="UniProtKB-KW"/>
</dbReference>
<dbReference type="InterPro" id="IPR011650">
    <property type="entry name" value="Peptidase_M20_dimer"/>
</dbReference>
<evidence type="ECO:0000256" key="1">
    <source>
        <dbReference type="ARBA" id="ARBA00022670"/>
    </source>
</evidence>
<proteinExistence type="predicted"/>
<dbReference type="Gene3D" id="3.30.70.360">
    <property type="match status" value="1"/>
</dbReference>
<dbReference type="InterPro" id="IPR002933">
    <property type="entry name" value="Peptidase_M20"/>
</dbReference>
<dbReference type="AlphaFoldDB" id="A0A832A083"/>
<dbReference type="NCBIfam" id="NF005914">
    <property type="entry name" value="PRK07907.1"/>
    <property type="match status" value="1"/>
</dbReference>
<dbReference type="NCBIfam" id="NF006579">
    <property type="entry name" value="PRK09104.1"/>
    <property type="match status" value="1"/>
</dbReference>
<dbReference type="NCBIfam" id="NF006053">
    <property type="entry name" value="PRK08201.1"/>
    <property type="match status" value="1"/>
</dbReference>
<comment type="caution">
    <text evidence="5">The sequence shown here is derived from an EMBL/GenBank/DDBJ whole genome shotgun (WGS) entry which is preliminary data.</text>
</comment>
<keyword evidence="3" id="KW-0378">Hydrolase</keyword>
<evidence type="ECO:0000256" key="3">
    <source>
        <dbReference type="ARBA" id="ARBA00022801"/>
    </source>
</evidence>
<keyword evidence="2" id="KW-0479">Metal-binding</keyword>
<reference evidence="5" key="1">
    <citation type="journal article" date="2020" name="mSystems">
        <title>Genome- and Community-Level Interaction Insights into Carbon Utilization and Element Cycling Functions of Hydrothermarchaeota in Hydrothermal Sediment.</title>
        <authorList>
            <person name="Zhou Z."/>
            <person name="Liu Y."/>
            <person name="Xu W."/>
            <person name="Pan J."/>
            <person name="Luo Z.H."/>
            <person name="Li M."/>
        </authorList>
    </citation>
    <scope>NUCLEOTIDE SEQUENCE [LARGE SCALE GENOMIC DNA]</scope>
    <source>
        <strain evidence="5">SpSt-456</strain>
    </source>
</reference>
<dbReference type="Pfam" id="PF07687">
    <property type="entry name" value="M20_dimer"/>
    <property type="match status" value="1"/>
</dbReference>
<sequence>MHLTDIFQKIDSNHDRYVRELKELLAIPSVSTYSHHRGDVRRAAEWVLNHCKRIGLEAHLQDTGGHPVVLASRCPHPGRPTLLIYGHYDVQPAEPEEEWTTAPFQPTVRDGFLYGRGASDDKGQFFTYLKALEVILAVKGDLPINVKILVEGEEEIGSPHLGAFLQKNREALRADAIAISDGSQFSEDVPAITYGLRGLSYVQLNVQGPRTDLHSGTFGGIAPNPINALVAILARLKNADGTVAVPGFYDTVAPLEPWEREAMKALPFDEEKLKAYLGLESLCEEPGYSALESKTARPTLDINGIWGGFSGEGAKTVIPAKAGAKVSMRLVPHQKPQEIAALLTRYVMELCPKDVRVQVEALHGAEPVLVSRDLPQVQAAARAIRAGFGVAPVFIREGGSIPIVNLFKEVLGLEAILLLGWGRPDDGAHAPNERFSLDDFKKGIRSAAALFFELHSCCCP</sequence>
<dbReference type="SUPFAM" id="SSF53187">
    <property type="entry name" value="Zn-dependent exopeptidases"/>
    <property type="match status" value="1"/>
</dbReference>
<dbReference type="EMBL" id="DSTK01000016">
    <property type="protein sequence ID" value="HFK96840.1"/>
    <property type="molecule type" value="Genomic_DNA"/>
</dbReference>
<feature type="domain" description="Peptidase M20 dimerisation" evidence="4">
    <location>
        <begin position="194"/>
        <end position="354"/>
    </location>
</feature>
<dbReference type="PANTHER" id="PTHR43270">
    <property type="entry name" value="BETA-ALA-HIS DIPEPTIDASE"/>
    <property type="match status" value="1"/>
</dbReference>
<dbReference type="GO" id="GO:0046872">
    <property type="term" value="F:metal ion binding"/>
    <property type="evidence" value="ECO:0007669"/>
    <property type="project" value="UniProtKB-KW"/>
</dbReference>
<gene>
    <name evidence="5" type="ORF">ENS06_05885</name>
</gene>
<name>A0A832A083_9BACT</name>